<protein>
    <recommendedName>
        <fullName evidence="7">Ig-like domain-containing protein</fullName>
    </recommendedName>
</protein>
<dbReference type="GeneTree" id="ENSGT01030000234884"/>
<dbReference type="Pfam" id="PF07686">
    <property type="entry name" value="V-set"/>
    <property type="match status" value="1"/>
</dbReference>
<dbReference type="InterPro" id="IPR013783">
    <property type="entry name" value="Ig-like_fold"/>
</dbReference>
<evidence type="ECO:0000259" key="7">
    <source>
        <dbReference type="PROSITE" id="PS50835"/>
    </source>
</evidence>
<evidence type="ECO:0000256" key="2">
    <source>
        <dbReference type="ARBA" id="ARBA00022729"/>
    </source>
</evidence>
<keyword evidence="3" id="KW-0472">Membrane</keyword>
<reference evidence="8" key="2">
    <citation type="submission" date="2025-09" db="UniProtKB">
        <authorList>
            <consortium name="Ensembl"/>
        </authorList>
    </citation>
    <scope>IDENTIFICATION</scope>
</reference>
<name>A0A3Q1FLB5_9TELE</name>
<evidence type="ECO:0000256" key="6">
    <source>
        <dbReference type="ARBA" id="ARBA00023319"/>
    </source>
</evidence>
<dbReference type="InterPro" id="IPR050504">
    <property type="entry name" value="IgSF_BTN/MOG"/>
</dbReference>
<feature type="domain" description="Ig-like" evidence="7">
    <location>
        <begin position="4"/>
        <end position="97"/>
    </location>
</feature>
<keyword evidence="6" id="KW-0393">Immunoglobulin domain</keyword>
<keyword evidence="4" id="KW-1015">Disulfide bond</keyword>
<dbReference type="GO" id="GO:0050863">
    <property type="term" value="P:regulation of T cell activation"/>
    <property type="evidence" value="ECO:0007669"/>
    <property type="project" value="UniProtKB-ARBA"/>
</dbReference>
<dbReference type="PANTHER" id="PTHR24100">
    <property type="entry name" value="BUTYROPHILIN"/>
    <property type="match status" value="1"/>
</dbReference>
<keyword evidence="5" id="KW-0325">Glycoprotein</keyword>
<dbReference type="AlphaFoldDB" id="A0A3Q1FLB5"/>
<dbReference type="Proteomes" id="UP000257200">
    <property type="component" value="Unplaced"/>
</dbReference>
<dbReference type="InterPro" id="IPR013106">
    <property type="entry name" value="Ig_V-set"/>
</dbReference>
<reference evidence="8" key="1">
    <citation type="submission" date="2025-08" db="UniProtKB">
        <authorList>
            <consortium name="Ensembl"/>
        </authorList>
    </citation>
    <scope>IDENTIFICATION</scope>
</reference>
<dbReference type="GO" id="GO:0050852">
    <property type="term" value="P:T cell receptor signaling pathway"/>
    <property type="evidence" value="ECO:0007669"/>
    <property type="project" value="TreeGrafter"/>
</dbReference>
<evidence type="ECO:0000313" key="8">
    <source>
        <dbReference type="Ensembl" id="ENSAPOP00000017903.1"/>
    </source>
</evidence>
<sequence length="148" mass="16665">AMAPSESVVSMVGGDAVLPCRLEAGLDAAQVTVEWGRPDLEPRFVYIWHNGKELTNNQNAAYKGRASMSADELKQGNGSLKLTQLKISDNGRYRCYIPKHDEEYFVELLVGDTFYYNFNTHCIMIFIMTVSNFDATYYSVTSIQEDSL</sequence>
<evidence type="ECO:0000256" key="3">
    <source>
        <dbReference type="ARBA" id="ARBA00023136"/>
    </source>
</evidence>
<dbReference type="PROSITE" id="PS50835">
    <property type="entry name" value="IG_LIKE"/>
    <property type="match status" value="1"/>
</dbReference>
<dbReference type="GO" id="GO:1903037">
    <property type="term" value="P:regulation of leukocyte cell-cell adhesion"/>
    <property type="evidence" value="ECO:0007669"/>
    <property type="project" value="UniProtKB-ARBA"/>
</dbReference>
<accession>A0A3Q1FLB5</accession>
<dbReference type="GO" id="GO:0009897">
    <property type="term" value="C:external side of plasma membrane"/>
    <property type="evidence" value="ECO:0007669"/>
    <property type="project" value="TreeGrafter"/>
</dbReference>
<evidence type="ECO:0000256" key="1">
    <source>
        <dbReference type="ARBA" id="ARBA00004370"/>
    </source>
</evidence>
<comment type="subcellular location">
    <subcellularLocation>
        <location evidence="1">Membrane</location>
    </subcellularLocation>
</comment>
<dbReference type="PANTHER" id="PTHR24100:SF151">
    <property type="entry name" value="ICOS LIGAND"/>
    <property type="match status" value="1"/>
</dbReference>
<keyword evidence="9" id="KW-1185">Reference proteome</keyword>
<dbReference type="GO" id="GO:0005102">
    <property type="term" value="F:signaling receptor binding"/>
    <property type="evidence" value="ECO:0007669"/>
    <property type="project" value="TreeGrafter"/>
</dbReference>
<dbReference type="InterPro" id="IPR036179">
    <property type="entry name" value="Ig-like_dom_sf"/>
</dbReference>
<dbReference type="Gene3D" id="2.60.40.10">
    <property type="entry name" value="Immunoglobulins"/>
    <property type="match status" value="1"/>
</dbReference>
<dbReference type="InterPro" id="IPR007110">
    <property type="entry name" value="Ig-like_dom"/>
</dbReference>
<dbReference type="SUPFAM" id="SSF48726">
    <property type="entry name" value="Immunoglobulin"/>
    <property type="match status" value="1"/>
</dbReference>
<organism evidence="8 9">
    <name type="scientific">Acanthochromis polyacanthus</name>
    <name type="common">spiny chromis</name>
    <dbReference type="NCBI Taxonomy" id="80966"/>
    <lineage>
        <taxon>Eukaryota</taxon>
        <taxon>Metazoa</taxon>
        <taxon>Chordata</taxon>
        <taxon>Craniata</taxon>
        <taxon>Vertebrata</taxon>
        <taxon>Euteleostomi</taxon>
        <taxon>Actinopterygii</taxon>
        <taxon>Neopterygii</taxon>
        <taxon>Teleostei</taxon>
        <taxon>Neoteleostei</taxon>
        <taxon>Acanthomorphata</taxon>
        <taxon>Ovalentaria</taxon>
        <taxon>Pomacentridae</taxon>
        <taxon>Acanthochromis</taxon>
    </lineage>
</organism>
<keyword evidence="2" id="KW-0732">Signal</keyword>
<proteinExistence type="predicted"/>
<dbReference type="GO" id="GO:0001817">
    <property type="term" value="P:regulation of cytokine production"/>
    <property type="evidence" value="ECO:0007669"/>
    <property type="project" value="TreeGrafter"/>
</dbReference>
<dbReference type="STRING" id="80966.ENSAPOP00000017903"/>
<evidence type="ECO:0000256" key="5">
    <source>
        <dbReference type="ARBA" id="ARBA00023180"/>
    </source>
</evidence>
<dbReference type="FunFam" id="2.60.40.10:FF:000142">
    <property type="entry name" value="V-set domain-containing T-cell activation inhibitor 1"/>
    <property type="match status" value="1"/>
</dbReference>
<dbReference type="Ensembl" id="ENSAPOT00000027324.1">
    <property type="protein sequence ID" value="ENSAPOP00000017903.1"/>
    <property type="gene ID" value="ENSAPOG00000021188.1"/>
</dbReference>
<evidence type="ECO:0000313" key="9">
    <source>
        <dbReference type="Proteomes" id="UP000257200"/>
    </source>
</evidence>
<dbReference type="SMART" id="SM00406">
    <property type="entry name" value="IGv"/>
    <property type="match status" value="1"/>
</dbReference>
<dbReference type="InParanoid" id="A0A3Q1FLB5"/>
<evidence type="ECO:0000256" key="4">
    <source>
        <dbReference type="ARBA" id="ARBA00023157"/>
    </source>
</evidence>